<dbReference type="Proteomes" id="UP000190961">
    <property type="component" value="Unassembled WGS sequence"/>
</dbReference>
<organism evidence="1 2">
    <name type="scientific">Ohtaekwangia koreensis</name>
    <dbReference type="NCBI Taxonomy" id="688867"/>
    <lineage>
        <taxon>Bacteria</taxon>
        <taxon>Pseudomonadati</taxon>
        <taxon>Bacteroidota</taxon>
        <taxon>Cytophagia</taxon>
        <taxon>Cytophagales</taxon>
        <taxon>Fulvivirgaceae</taxon>
        <taxon>Ohtaekwangia</taxon>
    </lineage>
</organism>
<sequence>MQAPTDPSKQLAPPLQEAFLHFLNTTHPGELRDNLFCLLFDYLIDHHDALPKDFNHSLENIYNLFILLNSSAGHAHRWHAPESA</sequence>
<dbReference type="STRING" id="688867.SAMN05660236_3613"/>
<name>A0A1T5LNS2_9BACT</name>
<reference evidence="1 2" key="1">
    <citation type="submission" date="2017-02" db="EMBL/GenBank/DDBJ databases">
        <authorList>
            <person name="Peterson S.W."/>
        </authorList>
    </citation>
    <scope>NUCLEOTIDE SEQUENCE [LARGE SCALE GENOMIC DNA]</scope>
    <source>
        <strain evidence="1 2">DSM 25262</strain>
    </source>
</reference>
<evidence type="ECO:0000313" key="2">
    <source>
        <dbReference type="Proteomes" id="UP000190961"/>
    </source>
</evidence>
<dbReference type="RefSeq" id="WP_079688122.1">
    <property type="nucleotide sequence ID" value="NZ_FUZU01000002.1"/>
</dbReference>
<accession>A0A1T5LNS2</accession>
<protein>
    <submittedName>
        <fullName evidence="1">Uncharacterized protein</fullName>
    </submittedName>
</protein>
<gene>
    <name evidence="1" type="ORF">SAMN05660236_3613</name>
</gene>
<evidence type="ECO:0000313" key="1">
    <source>
        <dbReference type="EMBL" id="SKC77620.1"/>
    </source>
</evidence>
<dbReference type="AlphaFoldDB" id="A0A1T5LNS2"/>
<keyword evidence="2" id="KW-1185">Reference proteome</keyword>
<dbReference type="EMBL" id="FUZU01000002">
    <property type="protein sequence ID" value="SKC77620.1"/>
    <property type="molecule type" value="Genomic_DNA"/>
</dbReference>
<proteinExistence type="predicted"/>